<comment type="subunit">
    <text evidence="7">Part of the multisubunit TRAPP (transport protein particle) complex.</text>
</comment>
<dbReference type="InterPro" id="IPR007194">
    <property type="entry name" value="TRAPP_component"/>
</dbReference>
<evidence type="ECO:0000256" key="8">
    <source>
        <dbReference type="SAM" id="MobiDB-lite"/>
    </source>
</evidence>
<keyword evidence="5 7" id="KW-0931">ER-Golgi transport</keyword>
<dbReference type="InterPro" id="IPR016696">
    <property type="entry name" value="TRAPP-I_su5"/>
</dbReference>
<dbReference type="GO" id="GO:0005783">
    <property type="term" value="C:endoplasmic reticulum"/>
    <property type="evidence" value="ECO:0007669"/>
    <property type="project" value="UniProtKB-SubCell"/>
</dbReference>
<dbReference type="CDD" id="cd14943">
    <property type="entry name" value="TRAPPC5_Trs31"/>
    <property type="match status" value="1"/>
</dbReference>
<comment type="subcellular location">
    <subcellularLocation>
        <location evidence="1">Endoplasmic reticulum</location>
    </subcellularLocation>
    <subcellularLocation>
        <location evidence="7">Golgi apparatus</location>
        <location evidence="7">cis-Golgi network</location>
    </subcellularLocation>
</comment>
<dbReference type="AlphaFoldDB" id="A0A292PQB3"/>
<gene>
    <name evidence="9" type="ORF">GSTUAT00006179001</name>
</gene>
<keyword evidence="6 7" id="KW-0333">Golgi apparatus</keyword>
<keyword evidence="4 7" id="KW-0256">Endoplasmic reticulum</keyword>
<evidence type="ECO:0000256" key="3">
    <source>
        <dbReference type="ARBA" id="ARBA00022448"/>
    </source>
</evidence>
<evidence type="ECO:0000256" key="2">
    <source>
        <dbReference type="ARBA" id="ARBA00006218"/>
    </source>
</evidence>
<dbReference type="GO" id="GO:1990070">
    <property type="term" value="C:TRAPPI protein complex"/>
    <property type="evidence" value="ECO:0007669"/>
    <property type="project" value="TreeGrafter"/>
</dbReference>
<dbReference type="Proteomes" id="UP001412239">
    <property type="component" value="Unassembled WGS sequence"/>
</dbReference>
<dbReference type="SUPFAM" id="SSF111126">
    <property type="entry name" value="Ligand-binding domain in the NO signalling and Golgi transport"/>
    <property type="match status" value="1"/>
</dbReference>
<keyword evidence="3 7" id="KW-0813">Transport</keyword>
<organism evidence="9 10">
    <name type="scientific">Tuber aestivum</name>
    <name type="common">summer truffle</name>
    <dbReference type="NCBI Taxonomy" id="59557"/>
    <lineage>
        <taxon>Eukaryota</taxon>
        <taxon>Fungi</taxon>
        <taxon>Dikarya</taxon>
        <taxon>Ascomycota</taxon>
        <taxon>Pezizomycotina</taxon>
        <taxon>Pezizomycetes</taxon>
        <taxon>Pezizales</taxon>
        <taxon>Tuberaceae</taxon>
        <taxon>Tuber</taxon>
    </lineage>
</organism>
<dbReference type="FunFam" id="3.30.1380.20:FF:000002">
    <property type="entry name" value="Trafficking protein particle complex subunit"/>
    <property type="match status" value="1"/>
</dbReference>
<keyword evidence="10" id="KW-1185">Reference proteome</keyword>
<name>A0A292PQB3_9PEZI</name>
<evidence type="ECO:0000313" key="10">
    <source>
        <dbReference type="Proteomes" id="UP001412239"/>
    </source>
</evidence>
<dbReference type="PANTHER" id="PTHR20902:SF0">
    <property type="entry name" value="TRAFFICKING PROTEIN PARTICLE COMPLEX SUBUNIT 5"/>
    <property type="match status" value="1"/>
</dbReference>
<evidence type="ECO:0000256" key="6">
    <source>
        <dbReference type="ARBA" id="ARBA00023034"/>
    </source>
</evidence>
<dbReference type="Pfam" id="PF04051">
    <property type="entry name" value="TRAPP"/>
    <property type="match status" value="1"/>
</dbReference>
<evidence type="ECO:0000256" key="7">
    <source>
        <dbReference type="PIRNR" id="PIRNR017479"/>
    </source>
</evidence>
<feature type="region of interest" description="Disordered" evidence="8">
    <location>
        <begin position="1"/>
        <end position="43"/>
    </location>
</feature>
<proteinExistence type="inferred from homology"/>
<evidence type="ECO:0000256" key="1">
    <source>
        <dbReference type="ARBA" id="ARBA00004240"/>
    </source>
</evidence>
<sequence>MQRGDSLNSPFVPFSPNPSIQQGTPTSTPPLKHTLSSSTSSNLRYSSSRKSIYDRHLNRSQRSELSKASFAFLFGEMVQYAQKRVNGIADLEKKLNLHGYSIGQRLLELLLWREGRSAKRETRILGILQFITTTVYRSIFNKPADGLEKSRDNEDEYMLIDNDPMVNSYISVPKEMSQLNCAAFVAGIIEAVLDGCLFPGRVTAHSVPTEQLPAKTVFLIKFDDSVIERESVLVVTRAL</sequence>
<dbReference type="GO" id="GO:0006888">
    <property type="term" value="P:endoplasmic reticulum to Golgi vesicle-mediated transport"/>
    <property type="evidence" value="ECO:0007669"/>
    <property type="project" value="TreeGrafter"/>
</dbReference>
<dbReference type="EMBL" id="LN891071">
    <property type="protein sequence ID" value="CUS09749.1"/>
    <property type="molecule type" value="Genomic_DNA"/>
</dbReference>
<accession>A0A292PQB3</accession>
<comment type="similarity">
    <text evidence="2 7">Belongs to the TRAPP small subunits family. BET3 subfamily.</text>
</comment>
<protein>
    <recommendedName>
        <fullName evidence="7">Trafficking protein particle complex subunit</fullName>
    </recommendedName>
</protein>
<dbReference type="PANTHER" id="PTHR20902">
    <property type="entry name" value="41-2 PROTEIN ANTIGEN-RELATED"/>
    <property type="match status" value="1"/>
</dbReference>
<evidence type="ECO:0000313" key="9">
    <source>
        <dbReference type="EMBL" id="CUS09749.1"/>
    </source>
</evidence>
<dbReference type="InterPro" id="IPR024096">
    <property type="entry name" value="NO_sig/Golgi_transp_ligand-bd"/>
</dbReference>
<dbReference type="Gene3D" id="3.30.1380.20">
    <property type="entry name" value="Trafficking protein particle complex subunit 3"/>
    <property type="match status" value="1"/>
</dbReference>
<comment type="function">
    <text evidence="7">Plays a key role in the late stages of endoplasmic reticulum to Golgi traffic.</text>
</comment>
<dbReference type="PIRSF" id="PIRSF017479">
    <property type="entry name" value="TRAPP_I_complex_Trs31"/>
    <property type="match status" value="1"/>
</dbReference>
<evidence type="ECO:0000256" key="4">
    <source>
        <dbReference type="ARBA" id="ARBA00022824"/>
    </source>
</evidence>
<evidence type="ECO:0000256" key="5">
    <source>
        <dbReference type="ARBA" id="ARBA00022892"/>
    </source>
</evidence>
<reference evidence="9" key="1">
    <citation type="submission" date="2015-10" db="EMBL/GenBank/DDBJ databases">
        <authorList>
            <person name="Regsiter A."/>
            <person name="william w."/>
        </authorList>
    </citation>
    <scope>NUCLEOTIDE SEQUENCE</scope>
    <source>
        <strain evidence="9">Montdore</strain>
    </source>
</reference>
<dbReference type="GO" id="GO:1990071">
    <property type="term" value="C:TRAPPII protein complex"/>
    <property type="evidence" value="ECO:0007669"/>
    <property type="project" value="TreeGrafter"/>
</dbReference>
<dbReference type="GO" id="GO:1990072">
    <property type="term" value="C:TRAPPIII protein complex"/>
    <property type="evidence" value="ECO:0007669"/>
    <property type="project" value="TreeGrafter"/>
</dbReference>